<gene>
    <name evidence="2" type="ORF">TNCT_660381</name>
</gene>
<proteinExistence type="predicted"/>
<protein>
    <submittedName>
        <fullName evidence="2">Uncharacterized protein</fullName>
    </submittedName>
</protein>
<dbReference type="OrthoDB" id="10480145at2759"/>
<keyword evidence="3" id="KW-1185">Reference proteome</keyword>
<reference evidence="2" key="1">
    <citation type="submission" date="2020-07" db="EMBL/GenBank/DDBJ databases">
        <title>Multicomponent nature underlies the extraordinary mechanical properties of spider dragline silk.</title>
        <authorList>
            <person name="Kono N."/>
            <person name="Nakamura H."/>
            <person name="Mori M."/>
            <person name="Yoshida Y."/>
            <person name="Ohtoshi R."/>
            <person name="Malay A.D."/>
            <person name="Moran D.A.P."/>
            <person name="Tomita M."/>
            <person name="Numata K."/>
            <person name="Arakawa K."/>
        </authorList>
    </citation>
    <scope>NUCLEOTIDE SEQUENCE</scope>
</reference>
<sequence>MERRIASTSRTVQKRYCTSVKDPKNSNVNRRITETYTEKDTVTPKGLTTTEKWTRTTSEKEA</sequence>
<feature type="non-terminal residue" evidence="2">
    <location>
        <position position="62"/>
    </location>
</feature>
<evidence type="ECO:0000313" key="2">
    <source>
        <dbReference type="EMBL" id="GFQ70273.1"/>
    </source>
</evidence>
<accession>A0A8X6FYT0</accession>
<evidence type="ECO:0000256" key="1">
    <source>
        <dbReference type="SAM" id="MobiDB-lite"/>
    </source>
</evidence>
<dbReference type="Proteomes" id="UP000887116">
    <property type="component" value="Unassembled WGS sequence"/>
</dbReference>
<name>A0A8X6FYT0_TRICU</name>
<comment type="caution">
    <text evidence="2">The sequence shown here is derived from an EMBL/GenBank/DDBJ whole genome shotgun (WGS) entry which is preliminary data.</text>
</comment>
<evidence type="ECO:0000313" key="3">
    <source>
        <dbReference type="Proteomes" id="UP000887116"/>
    </source>
</evidence>
<feature type="compositionally biased region" description="Basic and acidic residues" evidence="1">
    <location>
        <begin position="52"/>
        <end position="62"/>
    </location>
</feature>
<dbReference type="AlphaFoldDB" id="A0A8X6FYT0"/>
<feature type="region of interest" description="Disordered" evidence="1">
    <location>
        <begin position="41"/>
        <end position="62"/>
    </location>
</feature>
<organism evidence="2 3">
    <name type="scientific">Trichonephila clavata</name>
    <name type="common">Joro spider</name>
    <name type="synonym">Nephila clavata</name>
    <dbReference type="NCBI Taxonomy" id="2740835"/>
    <lineage>
        <taxon>Eukaryota</taxon>
        <taxon>Metazoa</taxon>
        <taxon>Ecdysozoa</taxon>
        <taxon>Arthropoda</taxon>
        <taxon>Chelicerata</taxon>
        <taxon>Arachnida</taxon>
        <taxon>Araneae</taxon>
        <taxon>Araneomorphae</taxon>
        <taxon>Entelegynae</taxon>
        <taxon>Araneoidea</taxon>
        <taxon>Nephilidae</taxon>
        <taxon>Trichonephila</taxon>
    </lineage>
</organism>
<dbReference type="EMBL" id="BMAO01020845">
    <property type="protein sequence ID" value="GFQ70273.1"/>
    <property type="molecule type" value="Genomic_DNA"/>
</dbReference>